<proteinExistence type="predicted"/>
<reference evidence="1 2" key="1">
    <citation type="submission" date="2023-09" db="EMBL/GenBank/DDBJ databases">
        <authorList>
            <person name="Wang M."/>
        </authorList>
    </citation>
    <scope>NUCLEOTIDE SEQUENCE [LARGE SCALE GENOMIC DNA]</scope>
    <source>
        <strain evidence="1">GT-2023</strain>
        <tissue evidence="1">Liver</tissue>
    </source>
</reference>
<keyword evidence="2" id="KW-1185">Reference proteome</keyword>
<dbReference type="EMBL" id="JAYMGO010000007">
    <property type="protein sequence ID" value="KAL1270901.1"/>
    <property type="molecule type" value="Genomic_DNA"/>
</dbReference>
<dbReference type="Proteomes" id="UP001558613">
    <property type="component" value="Unassembled WGS sequence"/>
</dbReference>
<accession>A0ABR3N265</accession>
<organism evidence="1 2">
    <name type="scientific">Cirrhinus molitorella</name>
    <name type="common">mud carp</name>
    <dbReference type="NCBI Taxonomy" id="172907"/>
    <lineage>
        <taxon>Eukaryota</taxon>
        <taxon>Metazoa</taxon>
        <taxon>Chordata</taxon>
        <taxon>Craniata</taxon>
        <taxon>Vertebrata</taxon>
        <taxon>Euteleostomi</taxon>
        <taxon>Actinopterygii</taxon>
        <taxon>Neopterygii</taxon>
        <taxon>Teleostei</taxon>
        <taxon>Ostariophysi</taxon>
        <taxon>Cypriniformes</taxon>
        <taxon>Cyprinidae</taxon>
        <taxon>Labeoninae</taxon>
        <taxon>Labeonini</taxon>
        <taxon>Cirrhinus</taxon>
    </lineage>
</organism>
<gene>
    <name evidence="1" type="ORF">QQF64_029917</name>
</gene>
<evidence type="ECO:0000313" key="1">
    <source>
        <dbReference type="EMBL" id="KAL1270901.1"/>
    </source>
</evidence>
<sequence>MSLPTSVKKLIEEHLQGLKSQLHDYFPSPDVQCSSSLPVSTARLNPALCLFPLTDCSDDDLCAADLRMDLVFLFT</sequence>
<protein>
    <submittedName>
        <fullName evidence="1">Uncharacterized protein</fullName>
    </submittedName>
</protein>
<name>A0ABR3N265_9TELE</name>
<comment type="caution">
    <text evidence="1">The sequence shown here is derived from an EMBL/GenBank/DDBJ whole genome shotgun (WGS) entry which is preliminary data.</text>
</comment>
<evidence type="ECO:0000313" key="2">
    <source>
        <dbReference type="Proteomes" id="UP001558613"/>
    </source>
</evidence>